<dbReference type="Proteomes" id="UP000598196">
    <property type="component" value="Unassembled WGS sequence"/>
</dbReference>
<dbReference type="OrthoDB" id="5738271at2"/>
<dbReference type="AlphaFoldDB" id="A0A917YMM1"/>
<reference evidence="2 3" key="1">
    <citation type="journal article" date="2014" name="Int. J. Syst. Evol. Microbiol.">
        <title>Complete genome sequence of Corynebacterium casei LMG S-19264T (=DSM 44701T), isolated from a smear-ripened cheese.</title>
        <authorList>
            <consortium name="US DOE Joint Genome Institute (JGI-PGF)"/>
            <person name="Walter F."/>
            <person name="Albersmeier A."/>
            <person name="Kalinowski J."/>
            <person name="Ruckert C."/>
        </authorList>
    </citation>
    <scope>NUCLEOTIDE SEQUENCE [LARGE SCALE GENOMIC DNA]</scope>
    <source>
        <strain evidence="2 3">CGMCC 1.7029</strain>
    </source>
</reference>
<dbReference type="InterPro" id="IPR007607">
    <property type="entry name" value="BacA/B"/>
</dbReference>
<name>A0A917YMM1_9RHOB</name>
<protein>
    <recommendedName>
        <fullName evidence="4">Protein CcmA, bactofilin family</fullName>
    </recommendedName>
</protein>
<keyword evidence="3" id="KW-1185">Reference proteome</keyword>
<organism evidence="2 3">
    <name type="scientific">Gemmobacter aquaticus</name>
    <dbReference type="NCBI Taxonomy" id="490185"/>
    <lineage>
        <taxon>Bacteria</taxon>
        <taxon>Pseudomonadati</taxon>
        <taxon>Pseudomonadota</taxon>
        <taxon>Alphaproteobacteria</taxon>
        <taxon>Rhodobacterales</taxon>
        <taxon>Paracoccaceae</taxon>
        <taxon>Gemmobacter</taxon>
    </lineage>
</organism>
<dbReference type="Pfam" id="PF04519">
    <property type="entry name" value="Bactofilin"/>
    <property type="match status" value="1"/>
</dbReference>
<dbReference type="EMBL" id="BMLP01000014">
    <property type="protein sequence ID" value="GGO38814.1"/>
    <property type="molecule type" value="Genomic_DNA"/>
</dbReference>
<evidence type="ECO:0000313" key="2">
    <source>
        <dbReference type="EMBL" id="GGO38814.1"/>
    </source>
</evidence>
<dbReference type="PANTHER" id="PTHR35024:SF4">
    <property type="entry name" value="POLYMER-FORMING CYTOSKELETAL PROTEIN"/>
    <property type="match status" value="1"/>
</dbReference>
<accession>A0A917YMM1</accession>
<comment type="caution">
    <text evidence="2">The sequence shown here is derived from an EMBL/GenBank/DDBJ whole genome shotgun (WGS) entry which is preliminary data.</text>
</comment>
<evidence type="ECO:0000313" key="3">
    <source>
        <dbReference type="Proteomes" id="UP000598196"/>
    </source>
</evidence>
<sequence>MAGGTAVTVHLPEPAQAGAKPSVLAQDLVVDGEITSLGPVDLRGTVTGQVRAPDILIAPTGAITGAATAYDLTIQGQVSGTIEAQNVMLSSTAIVRADVTHERIAIEPGAQLEGQLKRQR</sequence>
<proteinExistence type="inferred from homology"/>
<gene>
    <name evidence="2" type="ORF">GCM10010991_36660</name>
</gene>
<comment type="similarity">
    <text evidence="1">Belongs to the bactofilin family.</text>
</comment>
<dbReference type="PANTHER" id="PTHR35024">
    <property type="entry name" value="HYPOTHETICAL CYTOSOLIC PROTEIN"/>
    <property type="match status" value="1"/>
</dbReference>
<evidence type="ECO:0000256" key="1">
    <source>
        <dbReference type="ARBA" id="ARBA00044755"/>
    </source>
</evidence>
<evidence type="ECO:0008006" key="4">
    <source>
        <dbReference type="Google" id="ProtNLM"/>
    </source>
</evidence>